<dbReference type="InterPro" id="IPR027417">
    <property type="entry name" value="P-loop_NTPase"/>
</dbReference>
<dbReference type="FunFam" id="3.40.50.300:FF:001480">
    <property type="entry name" value="ABC transporter"/>
    <property type="match status" value="1"/>
</dbReference>
<dbReference type="InterPro" id="IPR043926">
    <property type="entry name" value="ABCG_dom"/>
</dbReference>
<keyword evidence="7 9" id="KW-1133">Transmembrane helix</keyword>
<dbReference type="PANTHER" id="PTHR48041:SF84">
    <property type="entry name" value="ABC TRANSPORTER DOMAIN-CONTAINING PROTEIN"/>
    <property type="match status" value="1"/>
</dbReference>
<dbReference type="PROSITE" id="PS50893">
    <property type="entry name" value="ABC_TRANSPORTER_2"/>
    <property type="match status" value="1"/>
</dbReference>
<comment type="similarity">
    <text evidence="2">Belongs to the ABC transporter superfamily. ABCG family. Eye pigment precursor importer (TC 3.A.1.204) subfamily.</text>
</comment>
<dbReference type="GO" id="GO:0005524">
    <property type="term" value="F:ATP binding"/>
    <property type="evidence" value="ECO:0007669"/>
    <property type="project" value="UniProtKB-KW"/>
</dbReference>
<dbReference type="InterPro" id="IPR050352">
    <property type="entry name" value="ABCG_transporters"/>
</dbReference>
<dbReference type="GO" id="GO:0005886">
    <property type="term" value="C:plasma membrane"/>
    <property type="evidence" value="ECO:0007669"/>
    <property type="project" value="TreeGrafter"/>
</dbReference>
<organism evidence="11 12">
    <name type="scientific">Mesorhabditis spiculigera</name>
    <dbReference type="NCBI Taxonomy" id="96644"/>
    <lineage>
        <taxon>Eukaryota</taxon>
        <taxon>Metazoa</taxon>
        <taxon>Ecdysozoa</taxon>
        <taxon>Nematoda</taxon>
        <taxon>Chromadorea</taxon>
        <taxon>Rhabditida</taxon>
        <taxon>Rhabditina</taxon>
        <taxon>Rhabditomorpha</taxon>
        <taxon>Rhabditoidea</taxon>
        <taxon>Rhabditidae</taxon>
        <taxon>Mesorhabditinae</taxon>
        <taxon>Mesorhabditis</taxon>
    </lineage>
</organism>
<keyword evidence="5" id="KW-0547">Nucleotide-binding</keyword>
<feature type="non-terminal residue" evidence="11">
    <location>
        <position position="1"/>
    </location>
</feature>
<reference evidence="11" key="1">
    <citation type="submission" date="2023-06" db="EMBL/GenBank/DDBJ databases">
        <authorList>
            <person name="Delattre M."/>
        </authorList>
    </citation>
    <scope>NUCLEOTIDE SEQUENCE</scope>
    <source>
        <strain evidence="11">AF72</strain>
    </source>
</reference>
<evidence type="ECO:0000256" key="3">
    <source>
        <dbReference type="ARBA" id="ARBA00022448"/>
    </source>
</evidence>
<evidence type="ECO:0000256" key="5">
    <source>
        <dbReference type="ARBA" id="ARBA00022741"/>
    </source>
</evidence>
<keyword evidence="6" id="KW-0067">ATP-binding</keyword>
<dbReference type="EMBL" id="CATQJA010002659">
    <property type="protein sequence ID" value="CAJ0580350.1"/>
    <property type="molecule type" value="Genomic_DNA"/>
</dbReference>
<evidence type="ECO:0000256" key="2">
    <source>
        <dbReference type="ARBA" id="ARBA00005814"/>
    </source>
</evidence>
<dbReference type="CDD" id="cd03213">
    <property type="entry name" value="ABCG_EPDR"/>
    <property type="match status" value="1"/>
</dbReference>
<dbReference type="GO" id="GO:0016887">
    <property type="term" value="F:ATP hydrolysis activity"/>
    <property type="evidence" value="ECO:0007669"/>
    <property type="project" value="InterPro"/>
</dbReference>
<dbReference type="InterPro" id="IPR003439">
    <property type="entry name" value="ABC_transporter-like_ATP-bd"/>
</dbReference>
<gene>
    <name evidence="11" type="ORF">MSPICULIGERA_LOCUS18548</name>
</gene>
<evidence type="ECO:0000256" key="6">
    <source>
        <dbReference type="ARBA" id="ARBA00022840"/>
    </source>
</evidence>
<dbReference type="PROSITE" id="PS00211">
    <property type="entry name" value="ABC_TRANSPORTER_1"/>
    <property type="match status" value="1"/>
</dbReference>
<sequence>MSNEESQSLLSERSEYGGLNSVGESALESVDPSVLSWENLNVSVGKSGRQLLKGVSGVTKPGQLMALMGASGAGKTTLLNTLLGRNLKGLDVKGRVLVNGHEIGAGITAVSGYAQQEELFVGTLTVREYLNVQARLRVDGSREKRIKRVNVVLRQLGLFKCQHTPIGVIGFKKGISGGEARRLTFACELLSNPPIMFCDEPTTGLDSFMAESVVSVLSNLAHSGRTIICTIHQPASQLYAMFDTVMFLACGKAAYFGNPTESMRFFEEAGYPCPNNYNPADMIIHTLAMVPGDEVECQKRIDRIIDTFEKNEHGQTLRQEVVSVDMKDVPPGRHQVSHWAQFSALSTRAFIDNWRNPSLAKAKIVQKTIMGLFVGLLYLQTEVKKPFGVDNINGALFYLVCELTYSTLFGILTFLPNDYPLVVREYHDGLYSVGAYYFSRSISYVPLFTLDGVLMMTIAYWMIGLNATVAQFLRCIGLSILIEQSASAFGVMLSTVSPSYPVAVSLAGPLLTLLSLTGGLYANVGQMPIYISWIQYVSWFRYGFESLTINQWDRVDESGVHWNATKQADTLDKLSFNSYMMGWDALAMIGFIVVFYLIGYMGLLMRVRSAR</sequence>
<dbReference type="SUPFAM" id="SSF52540">
    <property type="entry name" value="P-loop containing nucleoside triphosphate hydrolases"/>
    <property type="match status" value="1"/>
</dbReference>
<dbReference type="InterPro" id="IPR013525">
    <property type="entry name" value="ABC2_TM"/>
</dbReference>
<evidence type="ECO:0000256" key="4">
    <source>
        <dbReference type="ARBA" id="ARBA00022692"/>
    </source>
</evidence>
<dbReference type="SMART" id="SM00382">
    <property type="entry name" value="AAA"/>
    <property type="match status" value="1"/>
</dbReference>
<accession>A0AA36D3R9</accession>
<dbReference type="Gene3D" id="3.40.50.300">
    <property type="entry name" value="P-loop containing nucleotide triphosphate hydrolases"/>
    <property type="match status" value="1"/>
</dbReference>
<comment type="subcellular location">
    <subcellularLocation>
        <location evidence="1">Membrane</location>
        <topology evidence="1">Multi-pass membrane protein</topology>
    </subcellularLocation>
</comment>
<evidence type="ECO:0000256" key="8">
    <source>
        <dbReference type="ARBA" id="ARBA00023136"/>
    </source>
</evidence>
<evidence type="ECO:0000259" key="10">
    <source>
        <dbReference type="PROSITE" id="PS50893"/>
    </source>
</evidence>
<feature type="transmembrane region" description="Helical" evidence="9">
    <location>
        <begin position="364"/>
        <end position="383"/>
    </location>
</feature>
<dbReference type="InterPro" id="IPR017871">
    <property type="entry name" value="ABC_transporter-like_CS"/>
</dbReference>
<dbReference type="GO" id="GO:0140359">
    <property type="term" value="F:ABC-type transporter activity"/>
    <property type="evidence" value="ECO:0007669"/>
    <property type="project" value="InterPro"/>
</dbReference>
<keyword evidence="4 9" id="KW-0812">Transmembrane</keyword>
<dbReference type="PANTHER" id="PTHR48041">
    <property type="entry name" value="ABC TRANSPORTER G FAMILY MEMBER 28"/>
    <property type="match status" value="1"/>
</dbReference>
<evidence type="ECO:0000313" key="12">
    <source>
        <dbReference type="Proteomes" id="UP001177023"/>
    </source>
</evidence>
<evidence type="ECO:0000256" key="9">
    <source>
        <dbReference type="SAM" id="Phobius"/>
    </source>
</evidence>
<evidence type="ECO:0000313" key="11">
    <source>
        <dbReference type="EMBL" id="CAJ0580350.1"/>
    </source>
</evidence>
<evidence type="ECO:0000256" key="1">
    <source>
        <dbReference type="ARBA" id="ARBA00004141"/>
    </source>
</evidence>
<feature type="transmembrane region" description="Helical" evidence="9">
    <location>
        <begin position="502"/>
        <end position="521"/>
    </location>
</feature>
<proteinExistence type="inferred from homology"/>
<dbReference type="Pfam" id="PF00005">
    <property type="entry name" value="ABC_tran"/>
    <property type="match status" value="1"/>
</dbReference>
<dbReference type="Pfam" id="PF19055">
    <property type="entry name" value="ABC2_membrane_7"/>
    <property type="match status" value="1"/>
</dbReference>
<feature type="transmembrane region" description="Helical" evidence="9">
    <location>
        <begin position="585"/>
        <end position="605"/>
    </location>
</feature>
<name>A0AA36D3R9_9BILA</name>
<protein>
    <recommendedName>
        <fullName evidence="10">ABC transporter domain-containing protein</fullName>
    </recommendedName>
</protein>
<feature type="transmembrane region" description="Helical" evidence="9">
    <location>
        <begin position="395"/>
        <end position="415"/>
    </location>
</feature>
<comment type="caution">
    <text evidence="11">The sequence shown here is derived from an EMBL/GenBank/DDBJ whole genome shotgun (WGS) entry which is preliminary data.</text>
</comment>
<dbReference type="InterPro" id="IPR003593">
    <property type="entry name" value="AAA+_ATPase"/>
</dbReference>
<dbReference type="AlphaFoldDB" id="A0AA36D3R9"/>
<evidence type="ECO:0000256" key="7">
    <source>
        <dbReference type="ARBA" id="ARBA00022989"/>
    </source>
</evidence>
<keyword evidence="3" id="KW-0813">Transport</keyword>
<keyword evidence="12" id="KW-1185">Reference proteome</keyword>
<feature type="domain" description="ABC transporter" evidence="10">
    <location>
        <begin position="35"/>
        <end position="275"/>
    </location>
</feature>
<feature type="transmembrane region" description="Helical" evidence="9">
    <location>
        <begin position="442"/>
        <end position="463"/>
    </location>
</feature>
<dbReference type="Pfam" id="PF01061">
    <property type="entry name" value="ABC2_membrane"/>
    <property type="match status" value="1"/>
</dbReference>
<dbReference type="Proteomes" id="UP001177023">
    <property type="component" value="Unassembled WGS sequence"/>
</dbReference>
<keyword evidence="8 9" id="KW-0472">Membrane</keyword>